<dbReference type="Proteomes" id="UP001177023">
    <property type="component" value="Unassembled WGS sequence"/>
</dbReference>
<evidence type="ECO:0000256" key="1">
    <source>
        <dbReference type="SAM" id="MobiDB-lite"/>
    </source>
</evidence>
<name>A0AA36G7W7_9BILA</name>
<proteinExistence type="predicted"/>
<dbReference type="GO" id="GO:0005112">
    <property type="term" value="F:Notch binding"/>
    <property type="evidence" value="ECO:0007669"/>
    <property type="project" value="TreeGrafter"/>
</dbReference>
<comment type="caution">
    <text evidence="2">The sequence shown here is derived from an EMBL/GenBank/DDBJ whole genome shotgun (WGS) entry which is preliminary data.</text>
</comment>
<keyword evidence="3" id="KW-1185">Reference proteome</keyword>
<dbReference type="PANTHER" id="PTHR35015:SF4">
    <property type="entry name" value="PROTEIN CBR-OSM-7"/>
    <property type="match status" value="1"/>
</dbReference>
<feature type="region of interest" description="Disordered" evidence="1">
    <location>
        <begin position="119"/>
        <end position="153"/>
    </location>
</feature>
<dbReference type="InterPro" id="IPR053124">
    <property type="entry name" value="Notch_signaling_modulators"/>
</dbReference>
<protein>
    <submittedName>
        <fullName evidence="2">Uncharacterized protein</fullName>
    </submittedName>
</protein>
<dbReference type="PANTHER" id="PTHR35015">
    <property type="entry name" value="PROTEIN CBR-OSM-7-RELATED"/>
    <property type="match status" value="1"/>
</dbReference>
<evidence type="ECO:0000313" key="2">
    <source>
        <dbReference type="EMBL" id="CAJ0578941.1"/>
    </source>
</evidence>
<dbReference type="AlphaFoldDB" id="A0AA36G7W7"/>
<evidence type="ECO:0000313" key="3">
    <source>
        <dbReference type="Proteomes" id="UP001177023"/>
    </source>
</evidence>
<dbReference type="GO" id="GO:0045747">
    <property type="term" value="P:positive regulation of Notch signaling pathway"/>
    <property type="evidence" value="ECO:0007669"/>
    <property type="project" value="TreeGrafter"/>
</dbReference>
<dbReference type="GO" id="GO:0005615">
    <property type="term" value="C:extracellular space"/>
    <property type="evidence" value="ECO:0007669"/>
    <property type="project" value="TreeGrafter"/>
</dbReference>
<accession>A0AA36G7W7</accession>
<dbReference type="EMBL" id="CATQJA010002655">
    <property type="protein sequence ID" value="CAJ0578941.1"/>
    <property type="molecule type" value="Genomic_DNA"/>
</dbReference>
<gene>
    <name evidence="2" type="ORF">MSPICULIGERA_LOCUS17179</name>
</gene>
<sequence>MYRLGIVLVFVAVGFSAKLHDEEDLTKISTIYESSHVNSGADLLIVPFEGEKRVVLPTDDPKETRIKRQASITVKNYCNTYKDNYEFFCSKLEEQTPAEAARLRGFCHQYTDFCHKARSSGSENLPEIDSEEITATKRTPLPTDNSDEGSRWDDVRQWEPDNAEKTLLEAKKLHPCNPECNQTIHPHCTAECKCEFDKPKMLYFCTGPLDRQELHWCHQWFRRCPRQSPFYRRIFDAQGRTWPGREGLLEGLRLRG</sequence>
<reference evidence="2" key="1">
    <citation type="submission" date="2023-06" db="EMBL/GenBank/DDBJ databases">
        <authorList>
            <person name="Delattre M."/>
        </authorList>
    </citation>
    <scope>NUCLEOTIDE SEQUENCE</scope>
    <source>
        <strain evidence="2">AF72</strain>
    </source>
</reference>
<organism evidence="2 3">
    <name type="scientific">Mesorhabditis spiculigera</name>
    <dbReference type="NCBI Taxonomy" id="96644"/>
    <lineage>
        <taxon>Eukaryota</taxon>
        <taxon>Metazoa</taxon>
        <taxon>Ecdysozoa</taxon>
        <taxon>Nematoda</taxon>
        <taxon>Chromadorea</taxon>
        <taxon>Rhabditida</taxon>
        <taxon>Rhabditina</taxon>
        <taxon>Rhabditomorpha</taxon>
        <taxon>Rhabditoidea</taxon>
        <taxon>Rhabditidae</taxon>
        <taxon>Mesorhabditinae</taxon>
        <taxon>Mesorhabditis</taxon>
    </lineage>
</organism>
<feature type="non-terminal residue" evidence="2">
    <location>
        <position position="256"/>
    </location>
</feature>